<dbReference type="Pfam" id="PF15139">
    <property type="entry name" value="CFAP95"/>
    <property type="match status" value="1"/>
</dbReference>
<organism evidence="1">
    <name type="scientific">Graphocephala atropunctata</name>
    <dbReference type="NCBI Taxonomy" id="36148"/>
    <lineage>
        <taxon>Eukaryota</taxon>
        <taxon>Metazoa</taxon>
        <taxon>Ecdysozoa</taxon>
        <taxon>Arthropoda</taxon>
        <taxon>Hexapoda</taxon>
        <taxon>Insecta</taxon>
        <taxon>Pterygota</taxon>
        <taxon>Neoptera</taxon>
        <taxon>Paraneoptera</taxon>
        <taxon>Hemiptera</taxon>
        <taxon>Auchenorrhyncha</taxon>
        <taxon>Membracoidea</taxon>
        <taxon>Cicadellidae</taxon>
        <taxon>Cicadellinae</taxon>
        <taxon>Cicadellini</taxon>
        <taxon>Graphocephala</taxon>
    </lineage>
</organism>
<evidence type="ECO:0000313" key="1">
    <source>
        <dbReference type="EMBL" id="JAT29439.1"/>
    </source>
</evidence>
<dbReference type="AlphaFoldDB" id="A0A1B6M0H1"/>
<gene>
    <name evidence="1" type="ORF">g.7369</name>
</gene>
<accession>A0A1B6M0H1</accession>
<dbReference type="EMBL" id="GEBQ01010538">
    <property type="protein sequence ID" value="JAT29439.1"/>
    <property type="molecule type" value="Transcribed_RNA"/>
</dbReference>
<sequence>MVEDLIKNMQNIFKNDKNSDESEKYLFFSPQYNPIVKIDNWFLPLEAEPKDNDTFHPPGGNYYLSTYKRFGTQNVPMESTTQAMQRQICSPPLDLSVHKPLVTMATDRLLLKEDLIRREPYFQEDKFTTTYKQEYRDPFPYRRRYDQKYEEKPRRFGVKSIFNSSKICKTKFLDDDEYYSKAIPVPTLIPPYETHDSMSF</sequence>
<name>A0A1B6M0H1_9HEMI</name>
<dbReference type="InterPro" id="IPR027905">
    <property type="entry name" value="CFAP95"/>
</dbReference>
<proteinExistence type="predicted"/>
<reference evidence="1" key="1">
    <citation type="submission" date="2015-11" db="EMBL/GenBank/DDBJ databases">
        <title>De novo transcriptome assembly of four potential Pierce s Disease insect vectors from Arizona vineyards.</title>
        <authorList>
            <person name="Tassone E.E."/>
        </authorList>
    </citation>
    <scope>NUCLEOTIDE SEQUENCE</scope>
</reference>
<protein>
    <submittedName>
        <fullName evidence="1">Uncharacterized protein</fullName>
    </submittedName>
</protein>